<reference evidence="1" key="1">
    <citation type="submission" date="2021-08" db="EMBL/GenBank/DDBJ databases">
        <title>The first chromosome-level gecko genome reveals the dynamic sex chromosomes of Neotropical dwarf geckos (Sphaerodactylidae: Sphaerodactylus).</title>
        <authorList>
            <person name="Pinto B.J."/>
            <person name="Keating S.E."/>
            <person name="Gamble T."/>
        </authorList>
    </citation>
    <scope>NUCLEOTIDE SEQUENCE</scope>
    <source>
        <strain evidence="1">TG3544</strain>
    </source>
</reference>
<protein>
    <submittedName>
        <fullName evidence="1">Uncharacterized protein</fullName>
    </submittedName>
</protein>
<dbReference type="EMBL" id="CM037614">
    <property type="protein sequence ID" value="KAH8016088.1"/>
    <property type="molecule type" value="Genomic_DNA"/>
</dbReference>
<accession>A0ACB8G914</accession>
<evidence type="ECO:0000313" key="2">
    <source>
        <dbReference type="Proteomes" id="UP000827872"/>
    </source>
</evidence>
<comment type="caution">
    <text evidence="1">The sequence shown here is derived from an EMBL/GenBank/DDBJ whole genome shotgun (WGS) entry which is preliminary data.</text>
</comment>
<proteinExistence type="predicted"/>
<sequence>MYVAGCFLKLDRAGLEGCSAQGRERSKVEAIHLSKQEINAGQHAVELATLSITTGIIVRHHVWLHTTALSLEIHVKIEDLPFEGATLFSAMTDKFLATNKKNKQNAKY</sequence>
<keyword evidence="2" id="KW-1185">Reference proteome</keyword>
<dbReference type="Proteomes" id="UP000827872">
    <property type="component" value="Linkage Group LG01"/>
</dbReference>
<organism evidence="1 2">
    <name type="scientific">Sphaerodactylus townsendi</name>
    <dbReference type="NCBI Taxonomy" id="933632"/>
    <lineage>
        <taxon>Eukaryota</taxon>
        <taxon>Metazoa</taxon>
        <taxon>Chordata</taxon>
        <taxon>Craniata</taxon>
        <taxon>Vertebrata</taxon>
        <taxon>Euteleostomi</taxon>
        <taxon>Lepidosauria</taxon>
        <taxon>Squamata</taxon>
        <taxon>Bifurcata</taxon>
        <taxon>Gekkota</taxon>
        <taxon>Sphaerodactylidae</taxon>
        <taxon>Sphaerodactylus</taxon>
    </lineage>
</organism>
<evidence type="ECO:0000313" key="1">
    <source>
        <dbReference type="EMBL" id="KAH8016088.1"/>
    </source>
</evidence>
<gene>
    <name evidence="1" type="ORF">K3G42_011806</name>
</gene>
<name>A0ACB8G914_9SAUR</name>